<dbReference type="PROSITE" id="PS00061">
    <property type="entry name" value="ADH_SHORT"/>
    <property type="match status" value="1"/>
</dbReference>
<dbReference type="Proteomes" id="UP000236379">
    <property type="component" value="Unassembled WGS sequence"/>
</dbReference>
<dbReference type="InterPro" id="IPR057326">
    <property type="entry name" value="KR_dom"/>
</dbReference>
<dbReference type="EMBL" id="PPPD01000001">
    <property type="protein sequence ID" value="PNY81141.1"/>
    <property type="molecule type" value="Genomic_DNA"/>
</dbReference>
<proteinExistence type="inferred from homology"/>
<keyword evidence="6" id="KW-1185">Reference proteome</keyword>
<dbReference type="PRINTS" id="PR00080">
    <property type="entry name" value="SDRFAMILY"/>
</dbReference>
<dbReference type="PANTHER" id="PTHR44196:SF1">
    <property type="entry name" value="DEHYDROGENASE_REDUCTASE SDR FAMILY MEMBER 7B"/>
    <property type="match status" value="1"/>
</dbReference>
<evidence type="ECO:0000259" key="4">
    <source>
        <dbReference type="SMART" id="SM00822"/>
    </source>
</evidence>
<evidence type="ECO:0000256" key="3">
    <source>
        <dbReference type="RuleBase" id="RU000363"/>
    </source>
</evidence>
<dbReference type="SUPFAM" id="SSF51735">
    <property type="entry name" value="NAD(P)-binding Rossmann-fold domains"/>
    <property type="match status" value="1"/>
</dbReference>
<gene>
    <name evidence="5" type="ORF">CVO96_06895</name>
</gene>
<dbReference type="PANTHER" id="PTHR44196">
    <property type="entry name" value="DEHYDROGENASE/REDUCTASE SDR FAMILY MEMBER 7B"/>
    <property type="match status" value="1"/>
</dbReference>
<evidence type="ECO:0000313" key="5">
    <source>
        <dbReference type="EMBL" id="PNY81141.1"/>
    </source>
</evidence>
<evidence type="ECO:0000256" key="2">
    <source>
        <dbReference type="ARBA" id="ARBA00023002"/>
    </source>
</evidence>
<protein>
    <submittedName>
        <fullName evidence="5">Oxidoreductase</fullName>
    </submittedName>
</protein>
<dbReference type="InterPro" id="IPR002347">
    <property type="entry name" value="SDR_fam"/>
</dbReference>
<feature type="domain" description="Ketoreductase" evidence="4">
    <location>
        <begin position="6"/>
        <end position="182"/>
    </location>
</feature>
<reference evidence="5 6" key="1">
    <citation type="submission" date="2018-01" db="EMBL/GenBank/DDBJ databases">
        <title>Deinococcus koreensis sp. nov., a radiation-resistant bacterium isolated from river water.</title>
        <authorList>
            <person name="Choi A."/>
        </authorList>
    </citation>
    <scope>NUCLEOTIDE SEQUENCE [LARGE SCALE GENOMIC DNA]</scope>
    <source>
        <strain evidence="5 6">SJW1-2</strain>
    </source>
</reference>
<sequence length="258" mass="27058">MNMTGNTILITGGGSGIGRALAEAFHARGNRVVIAGRRQSVLDEVTAWHPGMRSALLDISDAGSMGTFAAQLTAEVPELNVVIHNAGIMQNETLPSGDLGVAEATIATNLLGPIRLTAALLPHLLTRPQATIMTVSSGLAFVPLALTPTYGASKAAIHSYTQALRYQLKDTAVQVTELIPPYVQTGLQGEWQANDPSAMPLADFIGETLRLLEASPDAAEITVERVKALRFAEAGGAGAYNAFFTRMNDAVSAARAHG</sequence>
<dbReference type="AlphaFoldDB" id="A0A2K3UX86"/>
<comment type="similarity">
    <text evidence="1 3">Belongs to the short-chain dehydrogenases/reductases (SDR) family.</text>
</comment>
<dbReference type="GO" id="GO:0016491">
    <property type="term" value="F:oxidoreductase activity"/>
    <property type="evidence" value="ECO:0007669"/>
    <property type="project" value="UniProtKB-KW"/>
</dbReference>
<evidence type="ECO:0000313" key="6">
    <source>
        <dbReference type="Proteomes" id="UP000236379"/>
    </source>
</evidence>
<dbReference type="SMART" id="SM00822">
    <property type="entry name" value="PKS_KR"/>
    <property type="match status" value="1"/>
</dbReference>
<evidence type="ECO:0000256" key="1">
    <source>
        <dbReference type="ARBA" id="ARBA00006484"/>
    </source>
</evidence>
<dbReference type="Gene3D" id="3.40.50.720">
    <property type="entry name" value="NAD(P)-binding Rossmann-like Domain"/>
    <property type="match status" value="1"/>
</dbReference>
<comment type="caution">
    <text evidence="5">The sequence shown here is derived from an EMBL/GenBank/DDBJ whole genome shotgun (WGS) entry which is preliminary data.</text>
</comment>
<dbReference type="GO" id="GO:0016020">
    <property type="term" value="C:membrane"/>
    <property type="evidence" value="ECO:0007669"/>
    <property type="project" value="TreeGrafter"/>
</dbReference>
<dbReference type="PRINTS" id="PR00081">
    <property type="entry name" value="GDHRDH"/>
</dbReference>
<accession>A0A2K3UX86</accession>
<name>A0A2K3UX86_9DEIO</name>
<dbReference type="RefSeq" id="WP_103311584.1">
    <property type="nucleotide sequence ID" value="NZ_PPPD01000001.1"/>
</dbReference>
<dbReference type="InterPro" id="IPR020904">
    <property type="entry name" value="Sc_DH/Rdtase_CS"/>
</dbReference>
<keyword evidence="2" id="KW-0560">Oxidoreductase</keyword>
<dbReference type="Pfam" id="PF00106">
    <property type="entry name" value="adh_short"/>
    <property type="match status" value="1"/>
</dbReference>
<dbReference type="InterPro" id="IPR036291">
    <property type="entry name" value="NAD(P)-bd_dom_sf"/>
</dbReference>
<organism evidence="5 6">
    <name type="scientific">Deinococcus koreensis</name>
    <dbReference type="NCBI Taxonomy" id="2054903"/>
    <lineage>
        <taxon>Bacteria</taxon>
        <taxon>Thermotogati</taxon>
        <taxon>Deinococcota</taxon>
        <taxon>Deinococci</taxon>
        <taxon>Deinococcales</taxon>
        <taxon>Deinococcaceae</taxon>
        <taxon>Deinococcus</taxon>
    </lineage>
</organism>
<dbReference type="OrthoDB" id="9810734at2"/>